<dbReference type="KEGG" id="mpru:DFR88_02040"/>
<feature type="transmembrane region" description="Helical" evidence="1">
    <location>
        <begin position="109"/>
        <end position="132"/>
    </location>
</feature>
<keyword evidence="3" id="KW-1185">Reference proteome</keyword>
<evidence type="ECO:0000256" key="1">
    <source>
        <dbReference type="SAM" id="Phobius"/>
    </source>
</evidence>
<keyword evidence="1" id="KW-0812">Transmembrane</keyword>
<evidence type="ECO:0000313" key="3">
    <source>
        <dbReference type="Proteomes" id="UP000298568"/>
    </source>
</evidence>
<feature type="transmembrane region" description="Helical" evidence="1">
    <location>
        <begin position="152"/>
        <end position="178"/>
    </location>
</feature>
<gene>
    <name evidence="2" type="ORF">DFR88_02040</name>
</gene>
<feature type="transmembrane region" description="Helical" evidence="1">
    <location>
        <begin position="190"/>
        <end position="216"/>
    </location>
</feature>
<keyword evidence="1" id="KW-1133">Transmembrane helix</keyword>
<organism evidence="2 3">
    <name type="scientific">Metallosphaera prunae</name>
    <dbReference type="NCBI Taxonomy" id="47304"/>
    <lineage>
        <taxon>Archaea</taxon>
        <taxon>Thermoproteota</taxon>
        <taxon>Thermoprotei</taxon>
        <taxon>Sulfolobales</taxon>
        <taxon>Sulfolobaceae</taxon>
        <taxon>Metallosphaera</taxon>
    </lineage>
</organism>
<accession>A0A4D8RZA1</accession>
<feature type="transmembrane region" description="Helical" evidence="1">
    <location>
        <begin position="66"/>
        <end position="88"/>
    </location>
</feature>
<dbReference type="Proteomes" id="UP000298568">
    <property type="component" value="Chromosome"/>
</dbReference>
<name>A0A4D8RZA1_METPR</name>
<protein>
    <submittedName>
        <fullName evidence="2">DUF973 family protein</fullName>
    </submittedName>
</protein>
<dbReference type="EMBL" id="CP031156">
    <property type="protein sequence ID" value="QCO29430.1"/>
    <property type="molecule type" value="Genomic_DNA"/>
</dbReference>
<dbReference type="Pfam" id="PF06157">
    <property type="entry name" value="DUF973"/>
    <property type="match status" value="1"/>
</dbReference>
<evidence type="ECO:0000313" key="2">
    <source>
        <dbReference type="EMBL" id="QCO29430.1"/>
    </source>
</evidence>
<dbReference type="AlphaFoldDB" id="A0A4D8RZA1"/>
<dbReference type="InterPro" id="IPR009321">
    <property type="entry name" value="DUF973"/>
</dbReference>
<reference evidence="2 3" key="1">
    <citation type="submission" date="2018-07" db="EMBL/GenBank/DDBJ databases">
        <title>Complete Genome Sequences of Extremely Thermoacidophilic, Metal-Mobilizing Type-Strain Members of the Archaeal Family Sulfolobaceae: Acidianus brierleyi DSM-1651T, Acidianus sulfidivorans DSM-18786T, Metallosphaera hakonensis DSM-7519T, and Metallosphaera prunae DSM-10039T.</title>
        <authorList>
            <person name="Counts J.A."/>
            <person name="Kelly R.M."/>
        </authorList>
    </citation>
    <scope>NUCLEOTIDE SEQUENCE [LARGE SCALE GENOMIC DNA]</scope>
    <source>
        <strain evidence="2 3">Ron 12/II</strain>
    </source>
</reference>
<sequence length="328" mass="34849">MASAVKSSVNFNQIEVESLSRLKTSAFLGILGSVIVAVYSITYYLVFLPNALVQGQVQPLPITRFLIIPNIVVDLIAGVIQLLVFYHARQGFKGLSSLNIPTKNGITGATILMIFAIVGLLGVVPSLIFLQSVALPSLTFVRPGPPPSPSSLILLGILAIALLIFAIVGFVGLVLVIISEYSLGTRYGEGFIKLGSILQVIPFLNFIGYILLYLGFSNSVNKVRSGTFQAPQQSQPVYQVGLGTLSPSGVARFTLYSVRSVSITSASLGLLNQQVVAQSISTSNLNPGTNVIEVNFGPLQLMAGSYYVDLTLSDGTSVRVYVVLSSSS</sequence>
<keyword evidence="1" id="KW-0472">Membrane</keyword>
<proteinExistence type="predicted"/>
<feature type="transmembrane region" description="Helical" evidence="1">
    <location>
        <begin position="26"/>
        <end position="46"/>
    </location>
</feature>